<feature type="region of interest" description="Disordered" evidence="1">
    <location>
        <begin position="1"/>
        <end position="53"/>
    </location>
</feature>
<accession>A0AAV7TBY3</accession>
<keyword evidence="3" id="KW-1185">Reference proteome</keyword>
<dbReference type="AlphaFoldDB" id="A0AAV7TBY3"/>
<feature type="compositionally biased region" description="Basic and acidic residues" evidence="1">
    <location>
        <begin position="7"/>
        <end position="25"/>
    </location>
</feature>
<dbReference type="EMBL" id="JANPWB010000007">
    <property type="protein sequence ID" value="KAJ1173372.1"/>
    <property type="molecule type" value="Genomic_DNA"/>
</dbReference>
<evidence type="ECO:0000256" key="1">
    <source>
        <dbReference type="SAM" id="MobiDB-lite"/>
    </source>
</evidence>
<sequence length="53" mass="5442">MKAVTPGREKAVKDMGTAEERKADEVPAAVLELGSGTMRRGGGPGGSSSDLWP</sequence>
<comment type="caution">
    <text evidence="2">The sequence shown here is derived from an EMBL/GenBank/DDBJ whole genome shotgun (WGS) entry which is preliminary data.</text>
</comment>
<reference evidence="2" key="1">
    <citation type="journal article" date="2022" name="bioRxiv">
        <title>Sequencing and chromosome-scale assembly of the giantPleurodeles waltlgenome.</title>
        <authorList>
            <person name="Brown T."/>
            <person name="Elewa A."/>
            <person name="Iarovenko S."/>
            <person name="Subramanian E."/>
            <person name="Araus A.J."/>
            <person name="Petzold A."/>
            <person name="Susuki M."/>
            <person name="Suzuki K.-i.T."/>
            <person name="Hayashi T."/>
            <person name="Toyoda A."/>
            <person name="Oliveira C."/>
            <person name="Osipova E."/>
            <person name="Leigh N.D."/>
            <person name="Simon A."/>
            <person name="Yun M.H."/>
        </authorList>
    </citation>
    <scope>NUCLEOTIDE SEQUENCE</scope>
    <source>
        <strain evidence="2">20211129_DDA</strain>
        <tissue evidence="2">Liver</tissue>
    </source>
</reference>
<dbReference type="Proteomes" id="UP001066276">
    <property type="component" value="Chromosome 4_1"/>
</dbReference>
<organism evidence="2 3">
    <name type="scientific">Pleurodeles waltl</name>
    <name type="common">Iberian ribbed newt</name>
    <dbReference type="NCBI Taxonomy" id="8319"/>
    <lineage>
        <taxon>Eukaryota</taxon>
        <taxon>Metazoa</taxon>
        <taxon>Chordata</taxon>
        <taxon>Craniata</taxon>
        <taxon>Vertebrata</taxon>
        <taxon>Euteleostomi</taxon>
        <taxon>Amphibia</taxon>
        <taxon>Batrachia</taxon>
        <taxon>Caudata</taxon>
        <taxon>Salamandroidea</taxon>
        <taxon>Salamandridae</taxon>
        <taxon>Pleurodelinae</taxon>
        <taxon>Pleurodeles</taxon>
    </lineage>
</organism>
<feature type="non-terminal residue" evidence="2">
    <location>
        <position position="53"/>
    </location>
</feature>
<evidence type="ECO:0000313" key="2">
    <source>
        <dbReference type="EMBL" id="KAJ1173372.1"/>
    </source>
</evidence>
<protein>
    <submittedName>
        <fullName evidence="2">Uncharacterized protein</fullName>
    </submittedName>
</protein>
<evidence type="ECO:0000313" key="3">
    <source>
        <dbReference type="Proteomes" id="UP001066276"/>
    </source>
</evidence>
<proteinExistence type="predicted"/>
<name>A0AAV7TBY3_PLEWA</name>
<gene>
    <name evidence="2" type="ORF">NDU88_005208</name>
</gene>